<feature type="transmembrane region" description="Helical" evidence="1">
    <location>
        <begin position="25"/>
        <end position="44"/>
    </location>
</feature>
<dbReference type="Proteomes" id="UP001524460">
    <property type="component" value="Unassembled WGS sequence"/>
</dbReference>
<accession>A0ABT1N573</accession>
<reference evidence="2 3" key="1">
    <citation type="submission" date="2022-07" db="EMBL/GenBank/DDBJ databases">
        <title>Photobacterium pectinilyticum sp. nov., a marine bacterium isolated from surface seawater of Qingdao offshore.</title>
        <authorList>
            <person name="Wang X."/>
        </authorList>
    </citation>
    <scope>NUCLEOTIDE SEQUENCE [LARGE SCALE GENOMIC DNA]</scope>
    <source>
        <strain evidence="2 3">ZSDE20</strain>
    </source>
</reference>
<keyword evidence="1" id="KW-0812">Transmembrane</keyword>
<gene>
    <name evidence="2" type="ORF">NHN17_17600</name>
</gene>
<proteinExistence type="predicted"/>
<evidence type="ECO:0008006" key="4">
    <source>
        <dbReference type="Google" id="ProtNLM"/>
    </source>
</evidence>
<keyword evidence="1" id="KW-0472">Membrane</keyword>
<organism evidence="2 3">
    <name type="scientific">Photobacterium pectinilyticum</name>
    <dbReference type="NCBI Taxonomy" id="2906793"/>
    <lineage>
        <taxon>Bacteria</taxon>
        <taxon>Pseudomonadati</taxon>
        <taxon>Pseudomonadota</taxon>
        <taxon>Gammaproteobacteria</taxon>
        <taxon>Vibrionales</taxon>
        <taxon>Vibrionaceae</taxon>
        <taxon>Photobacterium</taxon>
    </lineage>
</organism>
<dbReference type="EMBL" id="JANEYT010000048">
    <property type="protein sequence ID" value="MCQ1059866.1"/>
    <property type="molecule type" value="Genomic_DNA"/>
</dbReference>
<evidence type="ECO:0000313" key="3">
    <source>
        <dbReference type="Proteomes" id="UP001524460"/>
    </source>
</evidence>
<sequence>MKTLTSVTWEARKIMAAEKLTKGRFIQIIFLMTVLVTAFVWRTVTYDESEGGSINAETCELTAEKCINTQSNKSLKLSLSPYPAVANQIIEIQIHNIDVKPEATVEGVNMYMGIIPVTFEKKPEGWVGRFSVPECMHDEMQWAININQGKKKIIAVFTTKK</sequence>
<evidence type="ECO:0000256" key="1">
    <source>
        <dbReference type="SAM" id="Phobius"/>
    </source>
</evidence>
<keyword evidence="1" id="KW-1133">Transmembrane helix</keyword>
<dbReference type="RefSeq" id="WP_255043979.1">
    <property type="nucleotide sequence ID" value="NZ_JANEYT010000048.1"/>
</dbReference>
<evidence type="ECO:0000313" key="2">
    <source>
        <dbReference type="EMBL" id="MCQ1059866.1"/>
    </source>
</evidence>
<keyword evidence="3" id="KW-1185">Reference proteome</keyword>
<name>A0ABT1N573_9GAMM</name>
<comment type="caution">
    <text evidence="2">The sequence shown here is derived from an EMBL/GenBank/DDBJ whole genome shotgun (WGS) entry which is preliminary data.</text>
</comment>
<protein>
    <recommendedName>
        <fullName evidence="4">YtkA-like domain-containing protein</fullName>
    </recommendedName>
</protein>